<evidence type="ECO:0000313" key="2">
    <source>
        <dbReference type="Proteomes" id="UP001500454"/>
    </source>
</evidence>
<dbReference type="EMBL" id="BAABHA010000008">
    <property type="protein sequence ID" value="GAA4384151.1"/>
    <property type="molecule type" value="Genomic_DNA"/>
</dbReference>
<keyword evidence="2" id="KW-1185">Reference proteome</keyword>
<evidence type="ECO:0000313" key="1">
    <source>
        <dbReference type="EMBL" id="GAA4384151.1"/>
    </source>
</evidence>
<proteinExistence type="predicted"/>
<reference evidence="2" key="1">
    <citation type="journal article" date="2019" name="Int. J. Syst. Evol. Microbiol.">
        <title>The Global Catalogue of Microorganisms (GCM) 10K type strain sequencing project: providing services to taxonomists for standard genome sequencing and annotation.</title>
        <authorList>
            <consortium name="The Broad Institute Genomics Platform"/>
            <consortium name="The Broad Institute Genome Sequencing Center for Infectious Disease"/>
            <person name="Wu L."/>
            <person name="Ma J."/>
        </authorList>
    </citation>
    <scope>NUCLEOTIDE SEQUENCE [LARGE SCALE GENOMIC DNA]</scope>
    <source>
        <strain evidence="2">JCM 17924</strain>
    </source>
</reference>
<name>A0ABP8J319_9BACT</name>
<sequence>MKNELVEARLRRDADLVSFLNTEVEQYADIEDDVAPLRQLLSSSLSQASSLATQALTQPEEAERGKGLRNQLTQLLRRLTAGLHAVAASTKDNRLLALAGNVNQLPKLTETRFAEEARRLLSLAPERSGPLSKRRFLPTHYQQAQALLGELRRASSNENPTDRQSLERLLKQNERTIEQLRTYFRIFEQDEPSVWLGFQAAAKVKKPTGSVAAVTEAHV</sequence>
<gene>
    <name evidence="1" type="ORF">GCM10023186_26060</name>
</gene>
<accession>A0ABP8J319</accession>
<protein>
    <submittedName>
        <fullName evidence="1">Uncharacterized protein</fullName>
    </submittedName>
</protein>
<comment type="caution">
    <text evidence="1">The sequence shown here is derived from an EMBL/GenBank/DDBJ whole genome shotgun (WGS) entry which is preliminary data.</text>
</comment>
<organism evidence="1 2">
    <name type="scientific">Hymenobacter koreensis</name>
    <dbReference type="NCBI Taxonomy" id="1084523"/>
    <lineage>
        <taxon>Bacteria</taxon>
        <taxon>Pseudomonadati</taxon>
        <taxon>Bacteroidota</taxon>
        <taxon>Cytophagia</taxon>
        <taxon>Cytophagales</taxon>
        <taxon>Hymenobacteraceae</taxon>
        <taxon>Hymenobacter</taxon>
    </lineage>
</organism>
<dbReference type="RefSeq" id="WP_345224846.1">
    <property type="nucleotide sequence ID" value="NZ_BAABHA010000008.1"/>
</dbReference>
<dbReference type="Proteomes" id="UP001500454">
    <property type="component" value="Unassembled WGS sequence"/>
</dbReference>